<gene>
    <name evidence="1" type="ORF">SVUK_LOCUS11343</name>
</gene>
<evidence type="ECO:0000313" key="2">
    <source>
        <dbReference type="Proteomes" id="UP000270094"/>
    </source>
</evidence>
<proteinExistence type="predicted"/>
<reference evidence="1 2" key="1">
    <citation type="submission" date="2018-11" db="EMBL/GenBank/DDBJ databases">
        <authorList>
            <consortium name="Pathogen Informatics"/>
        </authorList>
    </citation>
    <scope>NUCLEOTIDE SEQUENCE [LARGE SCALE GENOMIC DNA]</scope>
</reference>
<dbReference type="Proteomes" id="UP000270094">
    <property type="component" value="Unassembled WGS sequence"/>
</dbReference>
<dbReference type="Gene3D" id="1.10.490.10">
    <property type="entry name" value="Globins"/>
    <property type="match status" value="1"/>
</dbReference>
<protein>
    <recommendedName>
        <fullName evidence="3">Globin family profile domain-containing protein</fullName>
    </recommendedName>
</protein>
<dbReference type="GO" id="GO:0020037">
    <property type="term" value="F:heme binding"/>
    <property type="evidence" value="ECO:0007669"/>
    <property type="project" value="InterPro"/>
</dbReference>
<dbReference type="AlphaFoldDB" id="A0A3P7L0S7"/>
<accession>A0A3P7L0S7</accession>
<dbReference type="EMBL" id="UYYB01096813">
    <property type="protein sequence ID" value="VDM76345.1"/>
    <property type="molecule type" value="Genomic_DNA"/>
</dbReference>
<evidence type="ECO:0008006" key="3">
    <source>
        <dbReference type="Google" id="ProtNLM"/>
    </source>
</evidence>
<dbReference type="GO" id="GO:0019825">
    <property type="term" value="F:oxygen binding"/>
    <property type="evidence" value="ECO:0007669"/>
    <property type="project" value="InterPro"/>
</dbReference>
<organism evidence="1 2">
    <name type="scientific">Strongylus vulgaris</name>
    <name type="common">Blood worm</name>
    <dbReference type="NCBI Taxonomy" id="40348"/>
    <lineage>
        <taxon>Eukaryota</taxon>
        <taxon>Metazoa</taxon>
        <taxon>Ecdysozoa</taxon>
        <taxon>Nematoda</taxon>
        <taxon>Chromadorea</taxon>
        <taxon>Rhabditida</taxon>
        <taxon>Rhabditina</taxon>
        <taxon>Rhabditomorpha</taxon>
        <taxon>Strongyloidea</taxon>
        <taxon>Strongylidae</taxon>
        <taxon>Strongylus</taxon>
    </lineage>
</organism>
<sequence length="103" mass="11927">MSVLTKLRECEPHVMEIFYKSAFLSCIEDRKYHRRNGCSIATIRDHAHILVDFVESIIQMMFEETTEGHTLDPESIGAAHSRLTPLGFDRKIWHVFGECFAEV</sequence>
<dbReference type="OrthoDB" id="5857092at2759"/>
<keyword evidence="2" id="KW-1185">Reference proteome</keyword>
<dbReference type="InterPro" id="IPR012292">
    <property type="entry name" value="Globin/Proto"/>
</dbReference>
<name>A0A3P7L0S7_STRVU</name>
<evidence type="ECO:0000313" key="1">
    <source>
        <dbReference type="EMBL" id="VDM76345.1"/>
    </source>
</evidence>